<keyword evidence="3" id="KW-0862">Zinc</keyword>
<dbReference type="AlphaFoldDB" id="A0A3P3QTY3"/>
<dbReference type="NCBIfam" id="NF008931">
    <property type="entry name" value="PRK12288.1"/>
    <property type="match status" value="1"/>
</dbReference>
<feature type="region of interest" description="Disordered" evidence="4">
    <location>
        <begin position="1"/>
        <end position="35"/>
    </location>
</feature>
<feature type="compositionally biased region" description="Basic residues" evidence="4">
    <location>
        <begin position="1"/>
        <end position="13"/>
    </location>
</feature>
<keyword evidence="3" id="KW-0690">Ribosome biogenesis</keyword>
<evidence type="ECO:0000259" key="6">
    <source>
        <dbReference type="PROSITE" id="PS51721"/>
    </source>
</evidence>
<dbReference type="Gene3D" id="2.40.50.140">
    <property type="entry name" value="Nucleic acid-binding proteins"/>
    <property type="match status" value="1"/>
</dbReference>
<sequence length="347" mass="38606">MTKKKHLNQRQHQRIAANQDRRLARAQTKASKPELDSDLLAEAEHGLVISRFGQHADIEDSSGQIFRCNIRRTVNSLVTGDKVVFRRTKVPGGGPEGVVEAVAERESVLLRPDFYDGLKPVAANIDLMIIVSAVLPAFSLNIVDRYLIAAEAMHIKPLLLLNKIDLLTKEQRAEVDQQLAIYQKIGYEFLLLSAKTGEGTAQLDAYLKQGVSIFVGQSGVGKSSLVNNLLPDISAETREVSENSGLGQHTTTTARLYHLPDGGDLIDSPGIREFALWHLEPEQIALGYPEFKDWLGRCKFRDCKHLNDPGCALQHAVSIGEIHPERFANYHKILLSMAQDKPNYFQP</sequence>
<feature type="binding site" evidence="3">
    <location>
        <position position="303"/>
    </location>
    <ligand>
        <name>Zn(2+)</name>
        <dbReference type="ChEBI" id="CHEBI:29105"/>
    </ligand>
</feature>
<dbReference type="EC" id="3.6.1.-" evidence="3"/>
<comment type="subunit">
    <text evidence="3">Monomer. Associates with 30S ribosomal subunit, binds 16S rRNA.</text>
</comment>
<keyword evidence="2 3" id="KW-0342">GTP-binding</keyword>
<dbReference type="PROSITE" id="PS51721">
    <property type="entry name" value="G_CP"/>
    <property type="match status" value="1"/>
</dbReference>
<dbReference type="InterPro" id="IPR010914">
    <property type="entry name" value="RsgA_GTPase_dom"/>
</dbReference>
<dbReference type="OrthoDB" id="9809485at2"/>
<keyword evidence="3" id="KW-0378">Hydrolase</keyword>
<feature type="domain" description="EngC GTPase" evidence="5">
    <location>
        <begin position="123"/>
        <end position="272"/>
    </location>
</feature>
<dbReference type="Gene3D" id="1.10.40.50">
    <property type="entry name" value="Probable gtpase engc, domain 3"/>
    <property type="match status" value="1"/>
</dbReference>
<dbReference type="GO" id="GO:0042274">
    <property type="term" value="P:ribosomal small subunit biogenesis"/>
    <property type="evidence" value="ECO:0007669"/>
    <property type="project" value="UniProtKB-UniRule"/>
</dbReference>
<dbReference type="Proteomes" id="UP000276260">
    <property type="component" value="Unassembled WGS sequence"/>
</dbReference>
<dbReference type="PROSITE" id="PS50936">
    <property type="entry name" value="ENGC_GTPASE"/>
    <property type="match status" value="1"/>
</dbReference>
<feature type="binding site" evidence="3">
    <location>
        <begin position="162"/>
        <end position="165"/>
    </location>
    <ligand>
        <name>GTP</name>
        <dbReference type="ChEBI" id="CHEBI:37565"/>
    </ligand>
</feature>
<evidence type="ECO:0000256" key="3">
    <source>
        <dbReference type="HAMAP-Rule" id="MF_01820"/>
    </source>
</evidence>
<dbReference type="InterPro" id="IPR012340">
    <property type="entry name" value="NA-bd_OB-fold"/>
</dbReference>
<dbReference type="GO" id="GO:0046872">
    <property type="term" value="F:metal ion binding"/>
    <property type="evidence" value="ECO:0007669"/>
    <property type="project" value="UniProtKB-KW"/>
</dbReference>
<name>A0A3P3QTY3_9GAMM</name>
<dbReference type="CDD" id="cd01854">
    <property type="entry name" value="YjeQ_EngC"/>
    <property type="match status" value="1"/>
</dbReference>
<keyword evidence="3" id="KW-0699">rRNA-binding</keyword>
<feature type="binding site" evidence="3">
    <location>
        <begin position="216"/>
        <end position="224"/>
    </location>
    <ligand>
        <name>GTP</name>
        <dbReference type="ChEBI" id="CHEBI:37565"/>
    </ligand>
</feature>
<evidence type="ECO:0000256" key="4">
    <source>
        <dbReference type="SAM" id="MobiDB-lite"/>
    </source>
</evidence>
<reference evidence="7 8" key="1">
    <citation type="submission" date="2018-11" db="EMBL/GenBank/DDBJ databases">
        <title>Draft genome analysis of Rheinheimera mesophila isolated from an industrial waste site.</title>
        <authorList>
            <person name="Yu Q."/>
            <person name="Qi Y."/>
            <person name="Zhang H."/>
            <person name="Lu Y."/>
            <person name="Pu J."/>
        </authorList>
    </citation>
    <scope>NUCLEOTIDE SEQUENCE [LARGE SCALE GENOMIC DNA]</scope>
    <source>
        <strain evidence="7 8">IITR13</strain>
    </source>
</reference>
<dbReference type="GO" id="GO:0005737">
    <property type="term" value="C:cytoplasm"/>
    <property type="evidence" value="ECO:0007669"/>
    <property type="project" value="UniProtKB-SubCell"/>
</dbReference>
<feature type="binding site" evidence="3">
    <location>
        <position position="298"/>
    </location>
    <ligand>
        <name>Zn(2+)</name>
        <dbReference type="ChEBI" id="CHEBI:29105"/>
    </ligand>
</feature>
<evidence type="ECO:0000256" key="2">
    <source>
        <dbReference type="ARBA" id="ARBA00023134"/>
    </source>
</evidence>
<evidence type="ECO:0000259" key="5">
    <source>
        <dbReference type="PROSITE" id="PS50936"/>
    </source>
</evidence>
<dbReference type="InterPro" id="IPR030378">
    <property type="entry name" value="G_CP_dom"/>
</dbReference>
<feature type="domain" description="CP-type G" evidence="6">
    <location>
        <begin position="115"/>
        <end position="274"/>
    </location>
</feature>
<comment type="cofactor">
    <cofactor evidence="3">
        <name>Zn(2+)</name>
        <dbReference type="ChEBI" id="CHEBI:29105"/>
    </cofactor>
    <text evidence="3">Binds 1 zinc ion per subunit.</text>
</comment>
<comment type="function">
    <text evidence="3">One of several proteins that assist in the late maturation steps of the functional core of the 30S ribosomal subunit. Helps release RbfA from mature subunits. May play a role in the assembly of ribosomal proteins into the subunit. Circularly permuted GTPase that catalyzes slow GTP hydrolysis, GTPase activity is stimulated by the 30S ribosomal subunit.</text>
</comment>
<organism evidence="7 8">
    <name type="scientific">Rheinheimera mesophila</name>
    <dbReference type="NCBI Taxonomy" id="1547515"/>
    <lineage>
        <taxon>Bacteria</taxon>
        <taxon>Pseudomonadati</taxon>
        <taxon>Pseudomonadota</taxon>
        <taxon>Gammaproteobacteria</taxon>
        <taxon>Chromatiales</taxon>
        <taxon>Chromatiaceae</taxon>
        <taxon>Rheinheimera</taxon>
    </lineage>
</organism>
<feature type="binding site" evidence="3">
    <location>
        <position position="305"/>
    </location>
    <ligand>
        <name>Zn(2+)</name>
        <dbReference type="ChEBI" id="CHEBI:29105"/>
    </ligand>
</feature>
<dbReference type="PANTHER" id="PTHR32120:SF11">
    <property type="entry name" value="SMALL RIBOSOMAL SUBUNIT BIOGENESIS GTPASE RSGA 1, MITOCHONDRIAL-RELATED"/>
    <property type="match status" value="1"/>
</dbReference>
<dbReference type="Pfam" id="PF03193">
    <property type="entry name" value="RsgA_GTPase"/>
    <property type="match status" value="1"/>
</dbReference>
<dbReference type="GO" id="GO:0005525">
    <property type="term" value="F:GTP binding"/>
    <property type="evidence" value="ECO:0007669"/>
    <property type="project" value="UniProtKB-UniRule"/>
</dbReference>
<keyword evidence="1 3" id="KW-0547">Nucleotide-binding</keyword>
<protein>
    <recommendedName>
        <fullName evidence="3">Small ribosomal subunit biogenesis GTPase RsgA</fullName>
        <ecNumber evidence="3">3.6.1.-</ecNumber>
    </recommendedName>
</protein>
<dbReference type="SUPFAM" id="SSF52540">
    <property type="entry name" value="P-loop containing nucleoside triphosphate hydrolases"/>
    <property type="match status" value="1"/>
</dbReference>
<keyword evidence="3" id="KW-0963">Cytoplasm</keyword>
<gene>
    <name evidence="3 7" type="primary">rsgA</name>
    <name evidence="7" type="ORF">EIK76_07080</name>
</gene>
<dbReference type="NCBIfam" id="TIGR00157">
    <property type="entry name" value="ribosome small subunit-dependent GTPase A"/>
    <property type="match status" value="1"/>
</dbReference>
<dbReference type="GO" id="GO:0019843">
    <property type="term" value="F:rRNA binding"/>
    <property type="evidence" value="ECO:0007669"/>
    <property type="project" value="UniProtKB-KW"/>
</dbReference>
<comment type="similarity">
    <text evidence="3">Belongs to the TRAFAC class YlqF/YawG GTPase family. RsgA subfamily.</text>
</comment>
<dbReference type="EMBL" id="RRCF01000001">
    <property type="protein sequence ID" value="RRJ23810.1"/>
    <property type="molecule type" value="Genomic_DNA"/>
</dbReference>
<proteinExistence type="inferred from homology"/>
<accession>A0A3P3QTY3</accession>
<keyword evidence="3" id="KW-0479">Metal-binding</keyword>
<keyword evidence="8" id="KW-1185">Reference proteome</keyword>
<dbReference type="InterPro" id="IPR004881">
    <property type="entry name" value="Ribosome_biogen_GTPase_RsgA"/>
</dbReference>
<comment type="subcellular location">
    <subcellularLocation>
        <location evidence="3">Cytoplasm</location>
    </subcellularLocation>
</comment>
<evidence type="ECO:0000256" key="1">
    <source>
        <dbReference type="ARBA" id="ARBA00022741"/>
    </source>
</evidence>
<evidence type="ECO:0000313" key="8">
    <source>
        <dbReference type="Proteomes" id="UP000276260"/>
    </source>
</evidence>
<dbReference type="GO" id="GO:0003924">
    <property type="term" value="F:GTPase activity"/>
    <property type="evidence" value="ECO:0007669"/>
    <property type="project" value="UniProtKB-UniRule"/>
</dbReference>
<keyword evidence="3" id="KW-0694">RNA-binding</keyword>
<dbReference type="RefSeq" id="WP_046520123.1">
    <property type="nucleotide sequence ID" value="NZ_LAVS01000025.1"/>
</dbReference>
<dbReference type="HAMAP" id="MF_01820">
    <property type="entry name" value="GTPase_RsgA"/>
    <property type="match status" value="1"/>
</dbReference>
<feature type="binding site" evidence="3">
    <location>
        <position position="311"/>
    </location>
    <ligand>
        <name>Zn(2+)</name>
        <dbReference type="ChEBI" id="CHEBI:29105"/>
    </ligand>
</feature>
<comment type="caution">
    <text evidence="7">The sequence shown here is derived from an EMBL/GenBank/DDBJ whole genome shotgun (WGS) entry which is preliminary data.</text>
</comment>
<dbReference type="PANTHER" id="PTHR32120">
    <property type="entry name" value="SMALL RIBOSOMAL SUBUNIT BIOGENESIS GTPASE RSGA"/>
    <property type="match status" value="1"/>
</dbReference>
<dbReference type="InterPro" id="IPR027417">
    <property type="entry name" value="P-loop_NTPase"/>
</dbReference>
<evidence type="ECO:0000313" key="7">
    <source>
        <dbReference type="EMBL" id="RRJ23810.1"/>
    </source>
</evidence>
<dbReference type="Gene3D" id="3.40.50.300">
    <property type="entry name" value="P-loop containing nucleotide triphosphate hydrolases"/>
    <property type="match status" value="1"/>
</dbReference>